<evidence type="ECO:0000256" key="2">
    <source>
        <dbReference type="ARBA" id="ARBA00022664"/>
    </source>
</evidence>
<dbReference type="GO" id="GO:0005848">
    <property type="term" value="C:mRNA cleavage stimulating factor complex"/>
    <property type="evidence" value="ECO:0007669"/>
    <property type="project" value="InterPro"/>
</dbReference>
<feature type="domain" description="Cleavage stimulation factor subunit 1 dimerisation" evidence="6">
    <location>
        <begin position="10"/>
        <end position="56"/>
    </location>
</feature>
<evidence type="ECO:0000256" key="4">
    <source>
        <dbReference type="ARBA" id="ARBA00029851"/>
    </source>
</evidence>
<evidence type="ECO:0000259" key="6">
    <source>
        <dbReference type="Pfam" id="PF16699"/>
    </source>
</evidence>
<dbReference type="InterPro" id="IPR036322">
    <property type="entry name" value="WD40_repeat_dom_sf"/>
</dbReference>
<dbReference type="PANTHER" id="PTHR44133:SF2">
    <property type="entry name" value="CLEAVAGE STIMULATION FACTOR SUBUNIT 1"/>
    <property type="match status" value="1"/>
</dbReference>
<proteinExistence type="predicted"/>
<dbReference type="InterPro" id="IPR001680">
    <property type="entry name" value="WD40_rpt"/>
</dbReference>
<sequence>MADAVRHDLRVKRQLYTLVISQLLLDGHTQAARALKTSLGFDRDVAPSSELLDTFTEVASDDQKQLVSSITTAAPGPGLQFKKEVEPASVKADYIETLTSPLTGICNCAGFSKDGQLVAIGCQDGSVRVFDVPASIAEGKNTTTSTVLCKMMDVRTPIFAVAFHPSAKLLVAGSVMGMYVYDMSDNVEPKKYIHHIEDYFQTNAIDFHPSGQYLAVATAHPQIRLYETKMWKCFTLPEESQHTAPVTAASRWCATTRTRTRLRRPAARLATCCKAGVVKVWDVVTSTCVLSLEDVFDGAAGQSLHHKQEQEEEVVDVQVKGGDVKEEEGREEGKDEEGTDEGGKQQEHVKQEQVKQETGKQQEHVKQEAKDGEQGGPTKQEEGNNASSEATGSGEEEPQSTAMDTAPEAPPAAASS</sequence>
<accession>F2U571</accession>
<dbReference type="InterPro" id="IPR038184">
    <property type="entry name" value="CSTF1_dimer_sf"/>
</dbReference>
<dbReference type="InterPro" id="IPR015943">
    <property type="entry name" value="WD40/YVTN_repeat-like_dom_sf"/>
</dbReference>
<dbReference type="AlphaFoldDB" id="F2U571"/>
<feature type="compositionally biased region" description="Basic and acidic residues" evidence="5">
    <location>
        <begin position="341"/>
        <end position="373"/>
    </location>
</feature>
<dbReference type="PANTHER" id="PTHR44133">
    <property type="entry name" value="CLEAVAGE STIMULATION FACTOR SUBUNIT 1"/>
    <property type="match status" value="1"/>
</dbReference>
<protein>
    <recommendedName>
        <fullName evidence="4">Cleavage stimulation factor 50 kDa subunit</fullName>
    </recommendedName>
</protein>
<keyword evidence="2" id="KW-0507">mRNA processing</keyword>
<name>F2U571_SALR5</name>
<dbReference type="STRING" id="946362.F2U571"/>
<comment type="subcellular location">
    <subcellularLocation>
        <location evidence="1">Nucleus</location>
    </subcellularLocation>
</comment>
<dbReference type="RefSeq" id="XP_004996023.1">
    <property type="nucleotide sequence ID" value="XM_004995966.1"/>
</dbReference>
<gene>
    <name evidence="7" type="ORF">PTSG_03437</name>
</gene>
<dbReference type="GO" id="GO:0031124">
    <property type="term" value="P:mRNA 3'-end processing"/>
    <property type="evidence" value="ECO:0007669"/>
    <property type="project" value="InterPro"/>
</dbReference>
<keyword evidence="3" id="KW-0539">Nucleus</keyword>
<dbReference type="SMART" id="SM00320">
    <property type="entry name" value="WD40"/>
    <property type="match status" value="4"/>
</dbReference>
<dbReference type="Gene3D" id="1.20.960.50">
    <property type="entry name" value="Cleavage stimulation factor subunit 1, dimerisation domain"/>
    <property type="match status" value="1"/>
</dbReference>
<feature type="compositionally biased region" description="Basic and acidic residues" evidence="5">
    <location>
        <begin position="322"/>
        <end position="333"/>
    </location>
</feature>
<evidence type="ECO:0000256" key="1">
    <source>
        <dbReference type="ARBA" id="ARBA00004123"/>
    </source>
</evidence>
<dbReference type="OMA" id="NEREHLY"/>
<dbReference type="Pfam" id="PF16699">
    <property type="entry name" value="CSTF1_dimer"/>
    <property type="match status" value="1"/>
</dbReference>
<dbReference type="FunCoup" id="F2U571">
    <property type="interactions" value="1568"/>
</dbReference>
<organism evidence="8">
    <name type="scientific">Salpingoeca rosetta (strain ATCC 50818 / BSB-021)</name>
    <dbReference type="NCBI Taxonomy" id="946362"/>
    <lineage>
        <taxon>Eukaryota</taxon>
        <taxon>Choanoflagellata</taxon>
        <taxon>Craspedida</taxon>
        <taxon>Salpingoecidae</taxon>
        <taxon>Salpingoeca</taxon>
    </lineage>
</organism>
<dbReference type="eggNOG" id="KOG0640">
    <property type="taxonomic scope" value="Eukaryota"/>
</dbReference>
<evidence type="ECO:0000256" key="3">
    <source>
        <dbReference type="ARBA" id="ARBA00023242"/>
    </source>
</evidence>
<dbReference type="InParanoid" id="F2U571"/>
<feature type="region of interest" description="Disordered" evidence="5">
    <location>
        <begin position="303"/>
        <end position="416"/>
    </location>
</feature>
<dbReference type="SUPFAM" id="SSF50978">
    <property type="entry name" value="WD40 repeat-like"/>
    <property type="match status" value="1"/>
</dbReference>
<dbReference type="EMBL" id="GL832961">
    <property type="protein sequence ID" value="EGD82787.1"/>
    <property type="molecule type" value="Genomic_DNA"/>
</dbReference>
<dbReference type="Proteomes" id="UP000007799">
    <property type="component" value="Unassembled WGS sequence"/>
</dbReference>
<dbReference type="Gene3D" id="2.130.10.10">
    <property type="entry name" value="YVTN repeat-like/Quinoprotein amine dehydrogenase"/>
    <property type="match status" value="1"/>
</dbReference>
<evidence type="ECO:0000313" key="8">
    <source>
        <dbReference type="Proteomes" id="UP000007799"/>
    </source>
</evidence>
<dbReference type="InterPro" id="IPR032028">
    <property type="entry name" value="CSTF1_dimer"/>
</dbReference>
<dbReference type="KEGG" id="sre:PTSG_03437"/>
<evidence type="ECO:0000313" key="7">
    <source>
        <dbReference type="EMBL" id="EGD82787.1"/>
    </source>
</evidence>
<dbReference type="GO" id="GO:0003723">
    <property type="term" value="F:RNA binding"/>
    <property type="evidence" value="ECO:0007669"/>
    <property type="project" value="TreeGrafter"/>
</dbReference>
<keyword evidence="8" id="KW-1185">Reference proteome</keyword>
<dbReference type="InterPro" id="IPR044633">
    <property type="entry name" value="CstF1-like"/>
</dbReference>
<evidence type="ECO:0000256" key="5">
    <source>
        <dbReference type="SAM" id="MobiDB-lite"/>
    </source>
</evidence>
<dbReference type="GeneID" id="16076610"/>
<reference evidence="7" key="1">
    <citation type="submission" date="2009-08" db="EMBL/GenBank/DDBJ databases">
        <title>Annotation of Salpingoeca rosetta.</title>
        <authorList>
            <consortium name="The Broad Institute Genome Sequencing Platform"/>
            <person name="Russ C."/>
            <person name="Cuomo C."/>
            <person name="Burger G."/>
            <person name="Gray M.W."/>
            <person name="Holland P.W.H."/>
            <person name="King N."/>
            <person name="Lang F.B.F."/>
            <person name="Roger A.J."/>
            <person name="Ruiz-Trillo I."/>
            <person name="Young S.K."/>
            <person name="Zeng Q."/>
            <person name="Gargeya S."/>
            <person name="Alvarado L."/>
            <person name="Berlin A."/>
            <person name="Chapman S.B."/>
            <person name="Chen Z."/>
            <person name="Freedman E."/>
            <person name="Gellesch M."/>
            <person name="Goldberg J."/>
            <person name="Griggs A."/>
            <person name="Gujja S."/>
            <person name="Heilman E."/>
            <person name="Heiman D."/>
            <person name="Howarth C."/>
            <person name="Mehta T."/>
            <person name="Neiman D."/>
            <person name="Pearson M."/>
            <person name="Roberts A."/>
            <person name="Saif S."/>
            <person name="Shea T."/>
            <person name="Shenoy N."/>
            <person name="Sisk P."/>
            <person name="Stolte C."/>
            <person name="Sykes S."/>
            <person name="White J."/>
            <person name="Yandava C."/>
            <person name="Haas B."/>
            <person name="Nusbaum C."/>
            <person name="Birren B."/>
        </authorList>
    </citation>
    <scope>NUCLEOTIDE SEQUENCE [LARGE SCALE GENOMIC DNA]</scope>
    <source>
        <strain evidence="7">ATCC 50818</strain>
    </source>
</reference>
<dbReference type="Pfam" id="PF00400">
    <property type="entry name" value="WD40"/>
    <property type="match status" value="1"/>
</dbReference>
<dbReference type="OrthoDB" id="14421at2759"/>